<name>A0A267G8D3_9PLAT</name>
<feature type="region of interest" description="Disordered" evidence="1">
    <location>
        <begin position="1"/>
        <end position="45"/>
    </location>
</feature>
<evidence type="ECO:0000259" key="2">
    <source>
        <dbReference type="PROSITE" id="PS50802"/>
    </source>
</evidence>
<evidence type="ECO:0000313" key="4">
    <source>
        <dbReference type="Proteomes" id="UP000215902"/>
    </source>
</evidence>
<reference evidence="3 4" key="1">
    <citation type="submission" date="2017-06" db="EMBL/GenBank/DDBJ databases">
        <title>A platform for efficient transgenesis in Macrostomum lignano, a flatworm model organism for stem cell research.</title>
        <authorList>
            <person name="Berezikov E."/>
        </authorList>
    </citation>
    <scope>NUCLEOTIDE SEQUENCE [LARGE SCALE GENOMIC DNA]</scope>
    <source>
        <strain evidence="3">DV1</strain>
        <tissue evidence="3">Whole organism</tissue>
    </source>
</reference>
<dbReference type="Gene3D" id="3.90.70.80">
    <property type="match status" value="1"/>
</dbReference>
<dbReference type="EMBL" id="NIVC01000482">
    <property type="protein sequence ID" value="PAA82271.1"/>
    <property type="molecule type" value="Genomic_DNA"/>
</dbReference>
<evidence type="ECO:0000256" key="1">
    <source>
        <dbReference type="SAM" id="MobiDB-lite"/>
    </source>
</evidence>
<evidence type="ECO:0000313" key="3">
    <source>
        <dbReference type="EMBL" id="PAA82271.1"/>
    </source>
</evidence>
<feature type="compositionally biased region" description="Basic and acidic residues" evidence="1">
    <location>
        <begin position="21"/>
        <end position="45"/>
    </location>
</feature>
<dbReference type="Proteomes" id="UP000215902">
    <property type="component" value="Unassembled WGS sequence"/>
</dbReference>
<feature type="compositionally biased region" description="Basic residues" evidence="1">
    <location>
        <begin position="1"/>
        <end position="20"/>
    </location>
</feature>
<keyword evidence="4" id="KW-1185">Reference proteome</keyword>
<protein>
    <recommendedName>
        <fullName evidence="2">OTU domain-containing protein</fullName>
    </recommendedName>
</protein>
<dbReference type="AlphaFoldDB" id="A0A267G8D3"/>
<dbReference type="OrthoDB" id="409956at2759"/>
<organism evidence="3 4">
    <name type="scientific">Macrostomum lignano</name>
    <dbReference type="NCBI Taxonomy" id="282301"/>
    <lineage>
        <taxon>Eukaryota</taxon>
        <taxon>Metazoa</taxon>
        <taxon>Spiralia</taxon>
        <taxon>Lophotrochozoa</taxon>
        <taxon>Platyhelminthes</taxon>
        <taxon>Rhabditophora</taxon>
        <taxon>Macrostomorpha</taxon>
        <taxon>Macrostomida</taxon>
        <taxon>Macrostomidae</taxon>
        <taxon>Macrostomum</taxon>
    </lineage>
</organism>
<dbReference type="CDD" id="cd22744">
    <property type="entry name" value="OTU"/>
    <property type="match status" value="1"/>
</dbReference>
<accession>A0A267G8D3</accession>
<sequence>MMVRRGASHLKRSRDAKKRRLAESAGERDARLEEQRRRDAERRAVEDEAERFARLEEQRQRQAECRVAEDEAERIARLEEQRQRQAECRVAEDEAERIARLEEQRQRQALFRAAEDEAERIARLEEQRQRQALFRAAEDEAERIARLEEQRQRQALFRAAEDEAERIARLEEQRQRQAEFRAAEDEAERITRLEEQRQRQADCRRGESVTRLPCVESIVPFSQLQVNTTIGDGNCFFHAVCDQLRGTPHETDAATLRHELACRAVELLPQLVANGIIAPDCADEIANSSFQEGVYISDEVAALFSSCFDMDLVIYQSNGNVLQYFKCDKQPPNATVRVLLSHEHYESLRLRPSLQASSGAECPRPMASGSKAVPVDIHSTTSYILKMSCLWVGRYAIDFRKNGLTDFLQTCTIRSEIFLGRYMHLG</sequence>
<proteinExistence type="predicted"/>
<dbReference type="STRING" id="282301.A0A267G8D3"/>
<feature type="domain" description="OTU" evidence="2">
    <location>
        <begin position="224"/>
        <end position="351"/>
    </location>
</feature>
<comment type="caution">
    <text evidence="3">The sequence shown here is derived from an EMBL/GenBank/DDBJ whole genome shotgun (WGS) entry which is preliminary data.</text>
</comment>
<gene>
    <name evidence="3" type="ORF">BOX15_Mlig023542g1</name>
</gene>
<dbReference type="InterPro" id="IPR003323">
    <property type="entry name" value="OTU_dom"/>
</dbReference>
<dbReference type="PROSITE" id="PS50802">
    <property type="entry name" value="OTU"/>
    <property type="match status" value="1"/>
</dbReference>